<proteinExistence type="inferred from homology"/>
<gene>
    <name evidence="8" type="ORF">ACFOGJ_29440</name>
</gene>
<dbReference type="Pfam" id="PF01522">
    <property type="entry name" value="Polysacc_deac_1"/>
    <property type="match status" value="1"/>
</dbReference>
<evidence type="ECO:0000313" key="9">
    <source>
        <dbReference type="Proteomes" id="UP001595528"/>
    </source>
</evidence>
<dbReference type="SUPFAM" id="SSF88713">
    <property type="entry name" value="Glycoside hydrolase/deacetylase"/>
    <property type="match status" value="1"/>
</dbReference>
<evidence type="ECO:0000256" key="3">
    <source>
        <dbReference type="ARBA" id="ARBA00020071"/>
    </source>
</evidence>
<dbReference type="InterPro" id="IPR011330">
    <property type="entry name" value="Glyco_hydro/deAcase_b/a-brl"/>
</dbReference>
<dbReference type="RefSeq" id="WP_379906880.1">
    <property type="nucleotide sequence ID" value="NZ_JBHRTR010000054.1"/>
</dbReference>
<keyword evidence="5 8" id="KW-0378">Hydrolase</keyword>
<dbReference type="GO" id="GO:0016787">
    <property type="term" value="F:hydrolase activity"/>
    <property type="evidence" value="ECO:0007669"/>
    <property type="project" value="UniProtKB-KW"/>
</dbReference>
<evidence type="ECO:0000259" key="7">
    <source>
        <dbReference type="PROSITE" id="PS51677"/>
    </source>
</evidence>
<evidence type="ECO:0000256" key="5">
    <source>
        <dbReference type="ARBA" id="ARBA00022801"/>
    </source>
</evidence>
<sequence length="218" mass="23428">MAEISLSFDNGPNPEATPRVLDSLARRGILATFFLVCRNLDDPAALAAAEAAHAAGHWIGNHTMTHDVPLGIDPDPEAPQREIAVAQAKLGALAHPEKLFRPFAKGELGPRLLSQAAVDHLCRGGYTCVLWTHVPGDFDDHDGWPDRAMAQIAAAEAAGRSHQLIVLHDAVPPAMRHLDAFLDRLADADHSFRQDHPPDCVPIRRGDIVGNLEGLVAG</sequence>
<reference evidence="9" key="1">
    <citation type="journal article" date="2019" name="Int. J. Syst. Evol. Microbiol.">
        <title>The Global Catalogue of Microorganisms (GCM) 10K type strain sequencing project: providing services to taxonomists for standard genome sequencing and annotation.</title>
        <authorList>
            <consortium name="The Broad Institute Genomics Platform"/>
            <consortium name="The Broad Institute Genome Sequencing Center for Infectious Disease"/>
            <person name="Wu L."/>
            <person name="Ma J."/>
        </authorList>
    </citation>
    <scope>NUCLEOTIDE SEQUENCE [LARGE SCALE GENOMIC DNA]</scope>
    <source>
        <strain evidence="9">KCTC 42964</strain>
    </source>
</reference>
<organism evidence="8 9">
    <name type="scientific">Marinibaculum pumilum</name>
    <dbReference type="NCBI Taxonomy" id="1766165"/>
    <lineage>
        <taxon>Bacteria</taxon>
        <taxon>Pseudomonadati</taxon>
        <taxon>Pseudomonadota</taxon>
        <taxon>Alphaproteobacteria</taxon>
        <taxon>Rhodospirillales</taxon>
        <taxon>Rhodospirillaceae</taxon>
        <taxon>Marinibaculum</taxon>
    </lineage>
</organism>
<dbReference type="InterPro" id="IPR050248">
    <property type="entry name" value="Polysacc_deacetylase_ArnD"/>
</dbReference>
<keyword evidence="9" id="KW-1185">Reference proteome</keyword>
<dbReference type="PANTHER" id="PTHR10587:SF133">
    <property type="entry name" value="CHITIN DEACETYLASE 1-RELATED"/>
    <property type="match status" value="1"/>
</dbReference>
<dbReference type="Gene3D" id="3.20.20.370">
    <property type="entry name" value="Glycoside hydrolase/deacetylase"/>
    <property type="match status" value="1"/>
</dbReference>
<dbReference type="CDD" id="cd10917">
    <property type="entry name" value="CE4_NodB_like_6s_7s"/>
    <property type="match status" value="1"/>
</dbReference>
<dbReference type="InterPro" id="IPR002509">
    <property type="entry name" value="NODB_dom"/>
</dbReference>
<comment type="function">
    <text evidence="1">Is involved in generating a small heat-stable compound (Nod), an acylated oligomer of N-acetylglucosamine, that stimulates mitosis in various plant protoplasts.</text>
</comment>
<evidence type="ECO:0000256" key="2">
    <source>
        <dbReference type="ARBA" id="ARBA00010973"/>
    </source>
</evidence>
<evidence type="ECO:0000256" key="6">
    <source>
        <dbReference type="ARBA" id="ARBA00032976"/>
    </source>
</evidence>
<keyword evidence="4" id="KW-0479">Metal-binding</keyword>
<name>A0ABV7L9Q4_9PROT</name>
<dbReference type="PROSITE" id="PS51677">
    <property type="entry name" value="NODB"/>
    <property type="match status" value="1"/>
</dbReference>
<comment type="similarity">
    <text evidence="2">Belongs to the polysaccharide deacetylase family.</text>
</comment>
<dbReference type="Proteomes" id="UP001595528">
    <property type="component" value="Unassembled WGS sequence"/>
</dbReference>
<accession>A0ABV7L9Q4</accession>
<dbReference type="EMBL" id="JBHRTR010000054">
    <property type="protein sequence ID" value="MFC3231408.1"/>
    <property type="molecule type" value="Genomic_DNA"/>
</dbReference>
<feature type="domain" description="NodB homology" evidence="7">
    <location>
        <begin position="2"/>
        <end position="193"/>
    </location>
</feature>
<protein>
    <recommendedName>
        <fullName evidence="3">Chitooligosaccharide deacetylase</fullName>
    </recommendedName>
    <alternativeName>
        <fullName evidence="6">Nodulation protein B</fullName>
    </alternativeName>
</protein>
<evidence type="ECO:0000256" key="4">
    <source>
        <dbReference type="ARBA" id="ARBA00022723"/>
    </source>
</evidence>
<dbReference type="PANTHER" id="PTHR10587">
    <property type="entry name" value="GLYCOSYL TRANSFERASE-RELATED"/>
    <property type="match status" value="1"/>
</dbReference>
<evidence type="ECO:0000256" key="1">
    <source>
        <dbReference type="ARBA" id="ARBA00003236"/>
    </source>
</evidence>
<evidence type="ECO:0000313" key="8">
    <source>
        <dbReference type="EMBL" id="MFC3231408.1"/>
    </source>
</evidence>
<comment type="caution">
    <text evidence="8">The sequence shown here is derived from an EMBL/GenBank/DDBJ whole genome shotgun (WGS) entry which is preliminary data.</text>
</comment>